<keyword evidence="3" id="KW-0813">Transport</keyword>
<dbReference type="PANTHER" id="PTHR34979">
    <property type="entry name" value="INNER MEMBRANE PROTEIN YGAZ"/>
    <property type="match status" value="1"/>
</dbReference>
<evidence type="ECO:0000256" key="7">
    <source>
        <dbReference type="ARBA" id="ARBA00023136"/>
    </source>
</evidence>
<dbReference type="EMBL" id="JBBUTF010000030">
    <property type="protein sequence ID" value="MEK8028765.1"/>
    <property type="molecule type" value="Genomic_DNA"/>
</dbReference>
<sequence length="245" mass="25558">MPPAATDAGPTDAAWRTGARDIAGPALGTLAMGLTVGAAMVHSGLPLPLVLLMSLTVFSSASQLVGAPLLVAGVPWPSVLLIAVLLNVRFIVFSVQWRRYLGDLPWGRRLLAAYVAGDPIYACVHRRFPLGPDERLTPARQQQMHRYFWGAAGSNWLVWQLSSLLGMALAGRLGDPQTLRFIGVLALLGLALPMLDRPAAGCAAAAAALVALAGTAWPLGAPMVAAIAAAMLVGAAVGRVRHRAP</sequence>
<dbReference type="Proteomes" id="UP001368500">
    <property type="component" value="Unassembled WGS sequence"/>
</dbReference>
<keyword evidence="7 8" id="KW-0472">Membrane</keyword>
<keyword evidence="5 8" id="KW-0812">Transmembrane</keyword>
<gene>
    <name evidence="9" type="ORF">AACH11_22625</name>
</gene>
<evidence type="ECO:0000256" key="6">
    <source>
        <dbReference type="ARBA" id="ARBA00022989"/>
    </source>
</evidence>
<feature type="transmembrane region" description="Helical" evidence="8">
    <location>
        <begin position="22"/>
        <end position="42"/>
    </location>
</feature>
<evidence type="ECO:0000313" key="10">
    <source>
        <dbReference type="Proteomes" id="UP001368500"/>
    </source>
</evidence>
<evidence type="ECO:0000256" key="3">
    <source>
        <dbReference type="ARBA" id="ARBA00022448"/>
    </source>
</evidence>
<dbReference type="InterPro" id="IPR011606">
    <property type="entry name" value="Brnchd-chn_aa_trnsp_permease"/>
</dbReference>
<proteinExistence type="inferred from homology"/>
<evidence type="ECO:0000256" key="5">
    <source>
        <dbReference type="ARBA" id="ARBA00022692"/>
    </source>
</evidence>
<feature type="transmembrane region" description="Helical" evidence="8">
    <location>
        <begin position="147"/>
        <end position="171"/>
    </location>
</feature>
<keyword evidence="4" id="KW-1003">Cell membrane</keyword>
<dbReference type="Pfam" id="PF03591">
    <property type="entry name" value="AzlC"/>
    <property type="match status" value="1"/>
</dbReference>
<protein>
    <submittedName>
        <fullName evidence="9">AzlC family ABC transporter permease</fullName>
    </submittedName>
</protein>
<evidence type="ECO:0000256" key="8">
    <source>
        <dbReference type="SAM" id="Phobius"/>
    </source>
</evidence>
<comment type="caution">
    <text evidence="9">The sequence shown here is derived from an EMBL/GenBank/DDBJ whole genome shotgun (WGS) entry which is preliminary data.</text>
</comment>
<evidence type="ECO:0000256" key="2">
    <source>
        <dbReference type="ARBA" id="ARBA00010735"/>
    </source>
</evidence>
<name>A0ABU9BFP5_9BURK</name>
<feature type="transmembrane region" description="Helical" evidence="8">
    <location>
        <begin position="223"/>
        <end position="240"/>
    </location>
</feature>
<evidence type="ECO:0000313" key="9">
    <source>
        <dbReference type="EMBL" id="MEK8028765.1"/>
    </source>
</evidence>
<reference evidence="9 10" key="1">
    <citation type="submission" date="2024-04" db="EMBL/GenBank/DDBJ databases">
        <title>Novel species of the genus Ideonella isolated from streams.</title>
        <authorList>
            <person name="Lu H."/>
        </authorList>
    </citation>
    <scope>NUCLEOTIDE SEQUENCE [LARGE SCALE GENOMIC DNA]</scope>
    <source>
        <strain evidence="9 10">BYS139W</strain>
    </source>
</reference>
<evidence type="ECO:0000256" key="4">
    <source>
        <dbReference type="ARBA" id="ARBA00022475"/>
    </source>
</evidence>
<comment type="subcellular location">
    <subcellularLocation>
        <location evidence="1">Cell membrane</location>
        <topology evidence="1">Multi-pass membrane protein</topology>
    </subcellularLocation>
</comment>
<dbReference type="RefSeq" id="WP_341376553.1">
    <property type="nucleotide sequence ID" value="NZ_JBBUTF010000030.1"/>
</dbReference>
<dbReference type="PANTHER" id="PTHR34979:SF1">
    <property type="entry name" value="INNER MEMBRANE PROTEIN YGAZ"/>
    <property type="match status" value="1"/>
</dbReference>
<keyword evidence="6 8" id="KW-1133">Transmembrane helix</keyword>
<accession>A0ABU9BFP5</accession>
<keyword evidence="10" id="KW-1185">Reference proteome</keyword>
<evidence type="ECO:0000256" key="1">
    <source>
        <dbReference type="ARBA" id="ARBA00004651"/>
    </source>
</evidence>
<organism evidence="9 10">
    <name type="scientific">Pseudaquabacterium rugosum</name>
    <dbReference type="NCBI Taxonomy" id="2984194"/>
    <lineage>
        <taxon>Bacteria</taxon>
        <taxon>Pseudomonadati</taxon>
        <taxon>Pseudomonadota</taxon>
        <taxon>Betaproteobacteria</taxon>
        <taxon>Burkholderiales</taxon>
        <taxon>Sphaerotilaceae</taxon>
        <taxon>Pseudaquabacterium</taxon>
    </lineage>
</organism>
<comment type="similarity">
    <text evidence="2">Belongs to the AzlC family.</text>
</comment>